<name>A0ABX0GXP7_9ACTN</name>
<dbReference type="Pfam" id="PF04350">
    <property type="entry name" value="PilO"/>
    <property type="match status" value="1"/>
</dbReference>
<gene>
    <name evidence="2" type="primary">pilO</name>
    <name evidence="2" type="ORF">G9H71_09495</name>
</gene>
<evidence type="ECO:0000256" key="1">
    <source>
        <dbReference type="SAM" id="MobiDB-lite"/>
    </source>
</evidence>
<evidence type="ECO:0000313" key="2">
    <source>
        <dbReference type="EMBL" id="NHC14013.1"/>
    </source>
</evidence>
<dbReference type="Gene3D" id="3.30.70.60">
    <property type="match status" value="1"/>
</dbReference>
<accession>A0ABX0GXP7</accession>
<reference evidence="2 3" key="1">
    <citation type="submission" date="2020-03" db="EMBL/GenBank/DDBJ databases">
        <title>Two novel Motilibacter sp.</title>
        <authorList>
            <person name="Liu S."/>
        </authorList>
    </citation>
    <scope>NUCLEOTIDE SEQUENCE [LARGE SCALE GENOMIC DNA]</scope>
    <source>
        <strain evidence="2 3">E257</strain>
    </source>
</reference>
<dbReference type="Proteomes" id="UP000800981">
    <property type="component" value="Unassembled WGS sequence"/>
</dbReference>
<comment type="caution">
    <text evidence="2">The sequence shown here is derived from an EMBL/GenBank/DDBJ whole genome shotgun (WGS) entry which is preliminary data.</text>
</comment>
<feature type="region of interest" description="Disordered" evidence="1">
    <location>
        <begin position="196"/>
        <end position="222"/>
    </location>
</feature>
<organism evidence="2 3">
    <name type="scientific">Motilibacter deserti</name>
    <dbReference type="NCBI Taxonomy" id="2714956"/>
    <lineage>
        <taxon>Bacteria</taxon>
        <taxon>Bacillati</taxon>
        <taxon>Actinomycetota</taxon>
        <taxon>Actinomycetes</taxon>
        <taxon>Motilibacterales</taxon>
        <taxon>Motilibacteraceae</taxon>
        <taxon>Motilibacter</taxon>
    </lineage>
</organism>
<keyword evidence="3" id="KW-1185">Reference proteome</keyword>
<dbReference type="InterPro" id="IPR007445">
    <property type="entry name" value="PilO"/>
</dbReference>
<proteinExistence type="predicted"/>
<dbReference type="InterPro" id="IPR014717">
    <property type="entry name" value="Transl_elong_EF1B/ribsomal_bS6"/>
</dbReference>
<dbReference type="RefSeq" id="WP_166281056.1">
    <property type="nucleotide sequence ID" value="NZ_JAANNP010000003.1"/>
</dbReference>
<protein>
    <submittedName>
        <fullName evidence="2">Type 4a pilus biogenesis protein PilO</fullName>
    </submittedName>
</protein>
<dbReference type="EMBL" id="JAANNP010000003">
    <property type="protein sequence ID" value="NHC14013.1"/>
    <property type="molecule type" value="Genomic_DNA"/>
</dbReference>
<evidence type="ECO:0000313" key="3">
    <source>
        <dbReference type="Proteomes" id="UP000800981"/>
    </source>
</evidence>
<sequence length="222" mass="21925">MTRTHKWTAGTVVVGLLLLAAGWLLLVGPKRAEASGLRDEATAQTAQNAQLHTQLAELKKLAAELPAAQRALDEIGSKVPDTVGLPALVRRVSALAKSSGVDVVSITPAAPVSVAAADASADSGLQSVSVGLSVTGDYFEVAALLSKLETMGRAFLVTTVSLADASASGEDVPAGTVQAQIQGSVFVRAAAGATATDAQPGAAVTGSTAPAGASGTSTAPAS</sequence>